<proteinExistence type="predicted"/>
<name>A0AAN4ZHL7_9BILA</name>
<keyword evidence="3" id="KW-1185">Reference proteome</keyword>
<dbReference type="EMBL" id="BTRK01000003">
    <property type="protein sequence ID" value="GMR41452.1"/>
    <property type="molecule type" value="Genomic_DNA"/>
</dbReference>
<keyword evidence="1" id="KW-1133">Transmembrane helix</keyword>
<feature type="transmembrane region" description="Helical" evidence="1">
    <location>
        <begin position="67"/>
        <end position="88"/>
    </location>
</feature>
<keyword evidence="1" id="KW-0812">Transmembrane</keyword>
<accession>A0AAN4ZHL7</accession>
<comment type="caution">
    <text evidence="2">The sequence shown here is derived from an EMBL/GenBank/DDBJ whole genome shotgun (WGS) entry which is preliminary data.</text>
</comment>
<sequence>AARITWTSESVVQILVAALAIVGCRQLRSLCIIPSLVYFVLLLVLHVAAIISTVVLMTRDTKDKDALAPVIIAVVISFVIHLWFLTIFKNCYKYLRELERPTLYDDI</sequence>
<protein>
    <submittedName>
        <fullName evidence="2">Uncharacterized protein</fullName>
    </submittedName>
</protein>
<evidence type="ECO:0000313" key="2">
    <source>
        <dbReference type="EMBL" id="GMR41452.1"/>
    </source>
</evidence>
<evidence type="ECO:0000256" key="1">
    <source>
        <dbReference type="SAM" id="Phobius"/>
    </source>
</evidence>
<dbReference type="AlphaFoldDB" id="A0AAN4ZHL7"/>
<reference evidence="3" key="1">
    <citation type="submission" date="2022-10" db="EMBL/GenBank/DDBJ databases">
        <title>Genome assembly of Pristionchus species.</title>
        <authorList>
            <person name="Yoshida K."/>
            <person name="Sommer R.J."/>
        </authorList>
    </citation>
    <scope>NUCLEOTIDE SEQUENCE [LARGE SCALE GENOMIC DNA]</scope>
    <source>
        <strain evidence="3">RS5460</strain>
    </source>
</reference>
<organism evidence="2 3">
    <name type="scientific">Pristionchus mayeri</name>
    <dbReference type="NCBI Taxonomy" id="1317129"/>
    <lineage>
        <taxon>Eukaryota</taxon>
        <taxon>Metazoa</taxon>
        <taxon>Ecdysozoa</taxon>
        <taxon>Nematoda</taxon>
        <taxon>Chromadorea</taxon>
        <taxon>Rhabditida</taxon>
        <taxon>Rhabditina</taxon>
        <taxon>Diplogasteromorpha</taxon>
        <taxon>Diplogasteroidea</taxon>
        <taxon>Neodiplogasteridae</taxon>
        <taxon>Pristionchus</taxon>
    </lineage>
</organism>
<gene>
    <name evidence="2" type="ORF">PMAYCL1PPCAC_11647</name>
</gene>
<feature type="transmembrane region" description="Helical" evidence="1">
    <location>
        <begin position="36"/>
        <end position="55"/>
    </location>
</feature>
<feature type="non-terminal residue" evidence="2">
    <location>
        <position position="1"/>
    </location>
</feature>
<dbReference type="Proteomes" id="UP001328107">
    <property type="component" value="Unassembled WGS sequence"/>
</dbReference>
<keyword evidence="1" id="KW-0472">Membrane</keyword>
<evidence type="ECO:0000313" key="3">
    <source>
        <dbReference type="Proteomes" id="UP001328107"/>
    </source>
</evidence>